<dbReference type="Proteomes" id="UP001517247">
    <property type="component" value="Unassembled WGS sequence"/>
</dbReference>
<name>A0ABW9JAN1_9SPHI</name>
<protein>
    <submittedName>
        <fullName evidence="2">LytTR family transcriptional regulator DNA-binding domain-containing protein</fullName>
    </submittedName>
</protein>
<evidence type="ECO:0000313" key="2">
    <source>
        <dbReference type="EMBL" id="MFN0257613.1"/>
    </source>
</evidence>
<comment type="caution">
    <text evidence="2">The sequence shown here is derived from an EMBL/GenBank/DDBJ whole genome shotgun (WGS) entry which is preliminary data.</text>
</comment>
<sequence length="133" mass="15621">MDYAHVACIFSYEKHYHQVHFNGLADIWNYSIDHSVDLLPSTDFIRVNRSFIINFKAIDEVKDESPKVTFLLLKELVGCRIDKIRGDDETNDQLETESVNSSCNFFRVRLSYERKKAFNQAYNNYKATVKKEV</sequence>
<evidence type="ECO:0000259" key="1">
    <source>
        <dbReference type="Pfam" id="PF04397"/>
    </source>
</evidence>
<feature type="domain" description="HTH LytTR-type" evidence="1">
    <location>
        <begin position="10"/>
        <end position="70"/>
    </location>
</feature>
<dbReference type="RefSeq" id="WP_262710511.1">
    <property type="nucleotide sequence ID" value="NZ_SSHJ02000009.1"/>
</dbReference>
<keyword evidence="3" id="KW-1185">Reference proteome</keyword>
<dbReference type="EMBL" id="SSHJ02000009">
    <property type="protein sequence ID" value="MFN0257613.1"/>
    <property type="molecule type" value="Genomic_DNA"/>
</dbReference>
<dbReference type="GO" id="GO:0003677">
    <property type="term" value="F:DNA binding"/>
    <property type="evidence" value="ECO:0007669"/>
    <property type="project" value="UniProtKB-KW"/>
</dbReference>
<evidence type="ECO:0000313" key="3">
    <source>
        <dbReference type="Proteomes" id="UP001517247"/>
    </source>
</evidence>
<dbReference type="InterPro" id="IPR007492">
    <property type="entry name" value="LytTR_DNA-bd_dom"/>
</dbReference>
<proteinExistence type="predicted"/>
<organism evidence="2 3">
    <name type="scientific">Pedobacter ureilyticus</name>
    <dbReference type="NCBI Taxonomy" id="1393051"/>
    <lineage>
        <taxon>Bacteria</taxon>
        <taxon>Pseudomonadati</taxon>
        <taxon>Bacteroidota</taxon>
        <taxon>Sphingobacteriia</taxon>
        <taxon>Sphingobacteriales</taxon>
        <taxon>Sphingobacteriaceae</taxon>
        <taxon>Pedobacter</taxon>
    </lineage>
</organism>
<keyword evidence="2" id="KW-0238">DNA-binding</keyword>
<reference evidence="2 3" key="1">
    <citation type="submission" date="2024-12" db="EMBL/GenBank/DDBJ databases">
        <authorList>
            <person name="Hu S."/>
        </authorList>
    </citation>
    <scope>NUCLEOTIDE SEQUENCE [LARGE SCALE GENOMIC DNA]</scope>
    <source>
        <strain evidence="2 3">THG-T11</strain>
    </source>
</reference>
<dbReference type="Pfam" id="PF04397">
    <property type="entry name" value="LytTR"/>
    <property type="match status" value="1"/>
</dbReference>
<accession>A0ABW9JAN1</accession>
<gene>
    <name evidence="2" type="ORF">E6A44_018660</name>
</gene>
<dbReference type="Gene3D" id="2.40.50.1020">
    <property type="entry name" value="LytTr DNA-binding domain"/>
    <property type="match status" value="1"/>
</dbReference>